<dbReference type="InterPro" id="IPR015943">
    <property type="entry name" value="WD40/YVTN_repeat-like_dom_sf"/>
</dbReference>
<dbReference type="PANTHER" id="PTHR19848">
    <property type="entry name" value="WD40 REPEAT PROTEIN"/>
    <property type="match status" value="1"/>
</dbReference>
<dbReference type="InterPro" id="IPR036322">
    <property type="entry name" value="WD40_repeat_dom_sf"/>
</dbReference>
<dbReference type="PROSITE" id="PS00678">
    <property type="entry name" value="WD_REPEATS_1"/>
    <property type="match status" value="1"/>
</dbReference>
<feature type="non-terminal residue" evidence="4">
    <location>
        <position position="540"/>
    </location>
</feature>
<reference evidence="4 5" key="1">
    <citation type="submission" date="2013-11" db="EMBL/GenBank/DDBJ databases">
        <title>Genome sequencing of Stegodyphus mimosarum.</title>
        <authorList>
            <person name="Bechsgaard J."/>
        </authorList>
    </citation>
    <scope>NUCLEOTIDE SEQUENCE [LARGE SCALE GENOMIC DNA]</scope>
</reference>
<evidence type="ECO:0000256" key="3">
    <source>
        <dbReference type="PROSITE-ProRule" id="PRU00221"/>
    </source>
</evidence>
<keyword evidence="4" id="KW-0645">Protease</keyword>
<dbReference type="SMART" id="SM00320">
    <property type="entry name" value="WD40"/>
    <property type="match status" value="10"/>
</dbReference>
<dbReference type="EMBL" id="KK113763">
    <property type="protein sequence ID" value="KFM60980.1"/>
    <property type="molecule type" value="Genomic_DNA"/>
</dbReference>
<dbReference type="Gene3D" id="2.130.10.10">
    <property type="entry name" value="YVTN repeat-like/Quinoprotein amine dehydrogenase"/>
    <property type="match status" value="3"/>
</dbReference>
<organism evidence="4 5">
    <name type="scientific">Stegodyphus mimosarum</name>
    <name type="common">African social velvet spider</name>
    <dbReference type="NCBI Taxonomy" id="407821"/>
    <lineage>
        <taxon>Eukaryota</taxon>
        <taxon>Metazoa</taxon>
        <taxon>Ecdysozoa</taxon>
        <taxon>Arthropoda</taxon>
        <taxon>Chelicerata</taxon>
        <taxon>Arachnida</taxon>
        <taxon>Araneae</taxon>
        <taxon>Araneomorphae</taxon>
        <taxon>Entelegynae</taxon>
        <taxon>Eresoidea</taxon>
        <taxon>Eresidae</taxon>
        <taxon>Stegodyphus</taxon>
    </lineage>
</organism>
<name>A0A087T791_STEMI</name>
<dbReference type="PRINTS" id="PR00320">
    <property type="entry name" value="GPROTEINBRPT"/>
</dbReference>
<feature type="repeat" description="WD" evidence="3">
    <location>
        <begin position="337"/>
        <end position="378"/>
    </location>
</feature>
<dbReference type="PROSITE" id="PS50082">
    <property type="entry name" value="WD_REPEATS_2"/>
    <property type="match status" value="4"/>
</dbReference>
<dbReference type="Proteomes" id="UP000054359">
    <property type="component" value="Unassembled WGS sequence"/>
</dbReference>
<dbReference type="AlphaFoldDB" id="A0A087T791"/>
<dbReference type="PANTHER" id="PTHR19848:SF8">
    <property type="entry name" value="F-BOX AND WD REPEAT DOMAIN CONTAINING 7"/>
    <property type="match status" value="1"/>
</dbReference>
<dbReference type="STRING" id="407821.A0A087T791"/>
<accession>A0A087T791</accession>
<keyword evidence="4" id="KW-0378">Hydrolase</keyword>
<feature type="repeat" description="WD" evidence="3">
    <location>
        <begin position="295"/>
        <end position="327"/>
    </location>
</feature>
<dbReference type="GO" id="GO:0008233">
    <property type="term" value="F:peptidase activity"/>
    <property type="evidence" value="ECO:0007669"/>
    <property type="project" value="UniProtKB-KW"/>
</dbReference>
<dbReference type="InterPro" id="IPR001680">
    <property type="entry name" value="WD40_rpt"/>
</dbReference>
<dbReference type="OrthoDB" id="6422075at2759"/>
<protein>
    <submittedName>
        <fullName evidence="4">Apoptotic protease-activating factor 1</fullName>
    </submittedName>
</protein>
<feature type="repeat" description="WD" evidence="3">
    <location>
        <begin position="6"/>
        <end position="38"/>
    </location>
</feature>
<dbReference type="Pfam" id="PF00400">
    <property type="entry name" value="WD40"/>
    <property type="match status" value="6"/>
</dbReference>
<keyword evidence="1 3" id="KW-0853">WD repeat</keyword>
<feature type="repeat" description="WD" evidence="3">
    <location>
        <begin position="394"/>
        <end position="422"/>
    </location>
</feature>
<evidence type="ECO:0000256" key="2">
    <source>
        <dbReference type="ARBA" id="ARBA00022737"/>
    </source>
</evidence>
<gene>
    <name evidence="4" type="ORF">X975_26374</name>
</gene>
<proteinExistence type="predicted"/>
<evidence type="ECO:0000256" key="1">
    <source>
        <dbReference type="ARBA" id="ARBA00022574"/>
    </source>
</evidence>
<dbReference type="SUPFAM" id="SSF50978">
    <property type="entry name" value="WD40 repeat-like"/>
    <property type="match status" value="2"/>
</dbReference>
<dbReference type="GO" id="GO:0006508">
    <property type="term" value="P:proteolysis"/>
    <property type="evidence" value="ECO:0007669"/>
    <property type="project" value="UniProtKB-KW"/>
</dbReference>
<evidence type="ECO:0000313" key="5">
    <source>
        <dbReference type="Proteomes" id="UP000054359"/>
    </source>
</evidence>
<keyword evidence="5" id="KW-1185">Reference proteome</keyword>
<dbReference type="InterPro" id="IPR020472">
    <property type="entry name" value="WD40_PAC1"/>
</dbReference>
<dbReference type="OMA" id="HEGRINY"/>
<sequence>MSIFTFDEHNAEVLCCAYSPDDTLIVSSDSKGCVIVWEAECGFIKFRKHHSAIGQSVNFCSFNKSGTVFGATGYDAIDLWDSEKGNLLQTFLHWDLRVERFCFTNDGYHIISVFDNSIYKWDLRTNLYSKIKLPSSKNFVILSCCLSADGNFLACGTSDSSVIILDMNSEAVIYNVKGHKESVINVMFSTDGKKLLSVSYDWYVIHDMTAVKNTSAVSFEGNLSVQLKDELLIATSSYWKCVEIRRGFQGELICQTEAEKKDICSLSSSISEVVYGMEDGSLKVLNISSKNVTILEKHEGRINYILHSKKGSTFFTCSEDKTLRVWKEGESLPIKVLRGHSQSVLMCVQFRTCDWLVSCSKDGTLRVWDVVEGDLKFSISEGHGNQDVLFCDISHDDSYIASASSDKTVKVWHTSNGQLYKSIECSEAVRCCRFYFSSYVLISGDDSGAVTQWHFGGKGEPKVIGFHDSQVRGIYFAVNGSQFITVSDDIKLWKRDGTFAQTLLLPTSFTGVTPPSIWPSDNFDIFVIVHNSVLYILKKI</sequence>
<dbReference type="InterPro" id="IPR019775">
    <property type="entry name" value="WD40_repeat_CS"/>
</dbReference>
<evidence type="ECO:0000313" key="4">
    <source>
        <dbReference type="EMBL" id="KFM60980.1"/>
    </source>
</evidence>
<keyword evidence="2" id="KW-0677">Repeat</keyword>
<dbReference type="PROSITE" id="PS50294">
    <property type="entry name" value="WD_REPEATS_REGION"/>
    <property type="match status" value="3"/>
</dbReference>